<evidence type="ECO:0000313" key="2">
    <source>
        <dbReference type="Proteomes" id="UP000011586"/>
    </source>
</evidence>
<gene>
    <name evidence="1" type="ORF">C463_08371</name>
</gene>
<accession>M0ED54</accession>
<keyword evidence="2" id="KW-1185">Reference proteome</keyword>
<protein>
    <submittedName>
        <fullName evidence="1">Uncharacterized protein</fullName>
    </submittedName>
</protein>
<reference evidence="1 2" key="1">
    <citation type="journal article" date="2014" name="PLoS Genet.">
        <title>Phylogenetically driven sequencing of extremely halophilic archaea reveals strategies for static and dynamic osmo-response.</title>
        <authorList>
            <person name="Becker E.A."/>
            <person name="Seitzer P.M."/>
            <person name="Tritt A."/>
            <person name="Larsen D."/>
            <person name="Krusor M."/>
            <person name="Yao A.I."/>
            <person name="Wu D."/>
            <person name="Madern D."/>
            <person name="Eisen J.A."/>
            <person name="Darling A.E."/>
            <person name="Facciotti M.T."/>
        </authorList>
    </citation>
    <scope>NUCLEOTIDE SEQUENCE [LARGE SCALE GENOMIC DNA]</scope>
    <source>
        <strain evidence="1 2">DSM 19288</strain>
    </source>
</reference>
<proteinExistence type="predicted"/>
<dbReference type="AlphaFoldDB" id="M0ED54"/>
<dbReference type="EMBL" id="AOJK01000040">
    <property type="protein sequence ID" value="ELZ44354.1"/>
    <property type="molecule type" value="Genomic_DNA"/>
</dbReference>
<organism evidence="1 2">
    <name type="scientific">Halorubrum californiense DSM 19288</name>
    <dbReference type="NCBI Taxonomy" id="1227465"/>
    <lineage>
        <taxon>Archaea</taxon>
        <taxon>Methanobacteriati</taxon>
        <taxon>Methanobacteriota</taxon>
        <taxon>Stenosarchaea group</taxon>
        <taxon>Halobacteria</taxon>
        <taxon>Halobacteriales</taxon>
        <taxon>Haloferacaceae</taxon>
        <taxon>Halorubrum</taxon>
    </lineage>
</organism>
<comment type="caution">
    <text evidence="1">The sequence shown here is derived from an EMBL/GenBank/DDBJ whole genome shotgun (WGS) entry which is preliminary data.</text>
</comment>
<evidence type="ECO:0000313" key="1">
    <source>
        <dbReference type="EMBL" id="ELZ44354.1"/>
    </source>
</evidence>
<dbReference type="Proteomes" id="UP000011586">
    <property type="component" value="Unassembled WGS sequence"/>
</dbReference>
<name>M0ED54_9EURY</name>
<sequence>MYLEVDSTLDWGVGELYELSDYLNEIEDSIPEDPQEAEDYLLDLQRDGFLRSQHVNHLYQKNVDSQ</sequence>